<sequence>MPDSPGPTIQQTSPRTPANVGIRVHRSQYSRTLLGSPARPGHSHCLKEIFQNSLSVENKMPQSDDTVSYPSLPNISRALASVGPMQEDEHHVYFNVPNYEQDSETAANISGPAAPAGQRLPYHMESNAPQPTTGSPMNSSASWSGDSSYLTIDLLPRVSTPVSSSQPRINDWLSSISFASDPSDNSFAAEPVITSEPYLDCYSPQHVLPDAQKNCNAQLEDQDYISDKFCSANSNRATTPSSGMRSPISYTAATWTSPTALDKRGPVLSLAPGRSKSSFGDQGNSPNVTPRDTNSSRQIGGTVAPKEIQDLNDGDNKLSPLSPNVCIERGPSRYHSARKTPEARWATTNRFRSAPLQPKPSSPGYPTMSVEEIDITPQSARTLRALSNAGKRATCTKIPSQNKESKSSHLADESRGVKL</sequence>
<name>A0A9P4NDF4_9PLEO</name>
<feature type="region of interest" description="Disordered" evidence="1">
    <location>
        <begin position="107"/>
        <end position="142"/>
    </location>
</feature>
<organism evidence="2 3">
    <name type="scientific">Lojkania enalia</name>
    <dbReference type="NCBI Taxonomy" id="147567"/>
    <lineage>
        <taxon>Eukaryota</taxon>
        <taxon>Fungi</taxon>
        <taxon>Dikarya</taxon>
        <taxon>Ascomycota</taxon>
        <taxon>Pezizomycotina</taxon>
        <taxon>Dothideomycetes</taxon>
        <taxon>Pleosporomycetidae</taxon>
        <taxon>Pleosporales</taxon>
        <taxon>Pleosporales incertae sedis</taxon>
        <taxon>Lojkania</taxon>
    </lineage>
</organism>
<evidence type="ECO:0000313" key="2">
    <source>
        <dbReference type="EMBL" id="KAF2271078.1"/>
    </source>
</evidence>
<keyword evidence="3" id="KW-1185">Reference proteome</keyword>
<reference evidence="3" key="1">
    <citation type="journal article" date="2020" name="Stud. Mycol.">
        <title>101 Dothideomycetes genomes: A test case for predicting lifestyles and emergence of pathogens.</title>
        <authorList>
            <person name="Haridas S."/>
            <person name="Albert R."/>
            <person name="Binder M."/>
            <person name="Bloem J."/>
            <person name="LaButti K."/>
            <person name="Salamov A."/>
            <person name="Andreopoulos B."/>
            <person name="Baker S."/>
            <person name="Barry K."/>
            <person name="Bills G."/>
            <person name="Bluhm B."/>
            <person name="Cannon C."/>
            <person name="Castanera R."/>
            <person name="Culley D."/>
            <person name="Daum C."/>
            <person name="Ezra D."/>
            <person name="Gonzalez J."/>
            <person name="Henrissat B."/>
            <person name="Kuo A."/>
            <person name="Liang C."/>
            <person name="Lipzen A."/>
            <person name="Lutzoni F."/>
            <person name="Magnuson J."/>
            <person name="Mondo S."/>
            <person name="Nolan M."/>
            <person name="Ohm R."/>
            <person name="Pangilinan J."/>
            <person name="Park H.-J."/>
            <person name="Ramirez L."/>
            <person name="Alfaro M."/>
            <person name="Sun H."/>
            <person name="Tritt A."/>
            <person name="Yoshinaga Y."/>
            <person name="Zwiers L.-H."/>
            <person name="Turgeon B."/>
            <person name="Goodwin S."/>
            <person name="Spatafora J."/>
            <person name="Crous P."/>
            <person name="Grigoriev I."/>
        </authorList>
    </citation>
    <scope>NUCLEOTIDE SEQUENCE [LARGE SCALE GENOMIC DNA]</scope>
    <source>
        <strain evidence="3">CBS 304.66</strain>
    </source>
</reference>
<accession>A0A9P4NDF4</accession>
<feature type="region of interest" description="Disordered" evidence="1">
    <location>
        <begin position="388"/>
        <end position="419"/>
    </location>
</feature>
<dbReference type="Proteomes" id="UP000800093">
    <property type="component" value="Unassembled WGS sequence"/>
</dbReference>
<feature type="compositionally biased region" description="Basic and acidic residues" evidence="1">
    <location>
        <begin position="403"/>
        <end position="419"/>
    </location>
</feature>
<feature type="region of interest" description="Disordered" evidence="1">
    <location>
        <begin position="1"/>
        <end position="22"/>
    </location>
</feature>
<proteinExistence type="predicted"/>
<evidence type="ECO:0000313" key="3">
    <source>
        <dbReference type="Proteomes" id="UP000800093"/>
    </source>
</evidence>
<feature type="compositionally biased region" description="Polar residues" evidence="1">
    <location>
        <begin position="127"/>
        <end position="142"/>
    </location>
</feature>
<dbReference type="AlphaFoldDB" id="A0A9P4NDF4"/>
<feature type="region of interest" description="Disordered" evidence="1">
    <location>
        <begin position="262"/>
        <end position="324"/>
    </location>
</feature>
<dbReference type="EMBL" id="ML986578">
    <property type="protein sequence ID" value="KAF2271078.1"/>
    <property type="molecule type" value="Genomic_DNA"/>
</dbReference>
<protein>
    <submittedName>
        <fullName evidence="2">Uncharacterized protein</fullName>
    </submittedName>
</protein>
<feature type="compositionally biased region" description="Polar residues" evidence="1">
    <location>
        <begin position="275"/>
        <end position="299"/>
    </location>
</feature>
<dbReference type="OrthoDB" id="3801515at2759"/>
<comment type="caution">
    <text evidence="2">The sequence shown here is derived from an EMBL/GenBank/DDBJ whole genome shotgun (WGS) entry which is preliminary data.</text>
</comment>
<feature type="compositionally biased region" description="Polar residues" evidence="1">
    <location>
        <begin position="7"/>
        <end position="16"/>
    </location>
</feature>
<gene>
    <name evidence="2" type="ORF">CC78DRAFT_573454</name>
</gene>
<evidence type="ECO:0000256" key="1">
    <source>
        <dbReference type="SAM" id="MobiDB-lite"/>
    </source>
</evidence>